<dbReference type="Proteomes" id="UP000231530">
    <property type="component" value="Unassembled WGS sequence"/>
</dbReference>
<organism evidence="1 2">
    <name type="scientific">Candidatus Magasanikbacteria bacterium CG10_big_fil_rev_8_21_14_0_10_42_10</name>
    <dbReference type="NCBI Taxonomy" id="1974649"/>
    <lineage>
        <taxon>Bacteria</taxon>
        <taxon>Candidatus Magasanikiibacteriota</taxon>
    </lineage>
</organism>
<sequence length="135" mass="15706">MIDVAQYNKLTYVVIGAAMEVHKQLGCGFLEQVYQQAMIEELRIRGLSFLSQKPVDVFYKEKKIAVYVPDFIAGYRLRIIVELKALETIDYNQIQMQIINYLVATTYDVGLLLNFGKRSLEYKRYVRPEKLQSSV</sequence>
<dbReference type="NCBIfam" id="TIGR04256">
    <property type="entry name" value="GxxExxY"/>
    <property type="match status" value="1"/>
</dbReference>
<name>A0A2H0TVF9_9BACT</name>
<accession>A0A2H0TVF9</accession>
<reference evidence="2" key="1">
    <citation type="submission" date="2017-09" db="EMBL/GenBank/DDBJ databases">
        <title>Depth-based differentiation of microbial function through sediment-hosted aquifers and enrichment of novel symbionts in the deep terrestrial subsurface.</title>
        <authorList>
            <person name="Probst A.J."/>
            <person name="Ladd B."/>
            <person name="Jarett J.K."/>
            <person name="Geller-Mcgrath D.E."/>
            <person name="Sieber C.M.K."/>
            <person name="Emerson J.B."/>
            <person name="Anantharaman K."/>
            <person name="Thomas B.C."/>
            <person name="Malmstrom R."/>
            <person name="Stieglmeier M."/>
            <person name="Klingl A."/>
            <person name="Woyke T."/>
            <person name="Ryan C.M."/>
            <person name="Banfield J.F."/>
        </authorList>
    </citation>
    <scope>NUCLEOTIDE SEQUENCE [LARGE SCALE GENOMIC DNA]</scope>
</reference>
<evidence type="ECO:0000313" key="1">
    <source>
        <dbReference type="EMBL" id="PIR76148.1"/>
    </source>
</evidence>
<dbReference type="EMBL" id="PFBY01000039">
    <property type="protein sequence ID" value="PIR76148.1"/>
    <property type="molecule type" value="Genomic_DNA"/>
</dbReference>
<comment type="caution">
    <text evidence="1">The sequence shown here is derived from an EMBL/GenBank/DDBJ whole genome shotgun (WGS) entry which is preliminary data.</text>
</comment>
<evidence type="ECO:0000313" key="2">
    <source>
        <dbReference type="Proteomes" id="UP000231530"/>
    </source>
</evidence>
<proteinExistence type="predicted"/>
<protein>
    <submittedName>
        <fullName evidence="1">GxxExxY protein</fullName>
    </submittedName>
</protein>
<gene>
    <name evidence="1" type="ORF">COU32_03545</name>
</gene>
<dbReference type="AlphaFoldDB" id="A0A2H0TVF9"/>
<dbReference type="InterPro" id="IPR026350">
    <property type="entry name" value="GxxExxY"/>
</dbReference>
<dbReference type="Pfam" id="PF13366">
    <property type="entry name" value="PDDEXK_3"/>
    <property type="match status" value="1"/>
</dbReference>